<gene>
    <name evidence="1" type="ORF">NM208_g5440</name>
</gene>
<reference evidence="1" key="1">
    <citation type="submission" date="2022-08" db="EMBL/GenBank/DDBJ databases">
        <title>Genome Sequence of Fusarium decemcellulare.</title>
        <authorList>
            <person name="Buettner E."/>
        </authorList>
    </citation>
    <scope>NUCLEOTIDE SEQUENCE</scope>
    <source>
        <strain evidence="1">Babe19</strain>
    </source>
</reference>
<accession>A0ACC1SGX9</accession>
<organism evidence="1 2">
    <name type="scientific">Fusarium decemcellulare</name>
    <dbReference type="NCBI Taxonomy" id="57161"/>
    <lineage>
        <taxon>Eukaryota</taxon>
        <taxon>Fungi</taxon>
        <taxon>Dikarya</taxon>
        <taxon>Ascomycota</taxon>
        <taxon>Pezizomycotina</taxon>
        <taxon>Sordariomycetes</taxon>
        <taxon>Hypocreomycetidae</taxon>
        <taxon>Hypocreales</taxon>
        <taxon>Nectriaceae</taxon>
        <taxon>Fusarium</taxon>
        <taxon>Fusarium decemcellulare species complex</taxon>
    </lineage>
</organism>
<name>A0ACC1SGX9_9HYPO</name>
<proteinExistence type="predicted"/>
<keyword evidence="2" id="KW-1185">Reference proteome</keyword>
<comment type="caution">
    <text evidence="1">The sequence shown here is derived from an EMBL/GenBank/DDBJ whole genome shotgun (WGS) entry which is preliminary data.</text>
</comment>
<protein>
    <submittedName>
        <fullName evidence="1">Uncharacterized protein</fullName>
    </submittedName>
</protein>
<sequence>MARLINILGLTAASLALSAANPDTYEYIVVGSGPGGGPLAANLARSGYSVLLIEAGNDQFDNENSRIVYNNTGAINDERTTWDFFVSRDTPDIDSEYLFTTWRQADGEYYVGLDPPEGAERLGVYYPRGGTLGGSAMINAASLALPADVDWQMIADITGDDAWTYENMRKHFIRLERNNYLPNGSDPTHGFNGYIYTSQEHPDWARNQSHLATLATLFSEALGDDTSTTTLYDLLARDINAYDPERDQTVGVYTPHSHSREGVRSSPLNYIRATLASGRTYPLTVLQDTLATKVLFAEANPQDMPKAIGVEYLQGRSVYAADRRRQANSTGVPGRAFASKEVIISGGVFNSPQLLKLSGIGPAAELTDLGLPVVKDLPGVGMNLKDNYEAALYGTFSSPVTGFFDMFYQTSVALYGRDIQFYCGSMMFIGFWPGMPGWNENQFECGFMQLHPRNMNGTVKLRSTDPTDTPDIHLGYFQQGNDDDLESIVEAINFARDRFREINGTVFTEFRPCAVGVDCTDDWQRSYLRGQTWSHHASGTCSIGPDDDPFAVLDSQFRVRGVDNLRVVDASSFPVQPGAVPVLATFIIGEKAYTDIVSQARAKE</sequence>
<dbReference type="Proteomes" id="UP001148629">
    <property type="component" value="Unassembled WGS sequence"/>
</dbReference>
<evidence type="ECO:0000313" key="2">
    <source>
        <dbReference type="Proteomes" id="UP001148629"/>
    </source>
</evidence>
<evidence type="ECO:0000313" key="1">
    <source>
        <dbReference type="EMBL" id="KAJ3539551.1"/>
    </source>
</evidence>
<dbReference type="EMBL" id="JANRMS010000455">
    <property type="protein sequence ID" value="KAJ3539551.1"/>
    <property type="molecule type" value="Genomic_DNA"/>
</dbReference>